<feature type="short sequence motif" description="TonB C-terminal box" evidence="11">
    <location>
        <begin position="722"/>
        <end position="739"/>
    </location>
</feature>
<accession>A0A934WHT2</accession>
<evidence type="ECO:0000256" key="1">
    <source>
        <dbReference type="ARBA" id="ARBA00004571"/>
    </source>
</evidence>
<evidence type="ECO:0000313" key="17">
    <source>
        <dbReference type="Proteomes" id="UP000706333"/>
    </source>
</evidence>
<proteinExistence type="inferred from homology"/>
<organism evidence="16 17">
    <name type="scientific">Rhodobaculum claviforme</name>
    <dbReference type="NCBI Taxonomy" id="1549854"/>
    <lineage>
        <taxon>Bacteria</taxon>
        <taxon>Pseudomonadati</taxon>
        <taxon>Pseudomonadota</taxon>
        <taxon>Alphaproteobacteria</taxon>
        <taxon>Rhodobacterales</taxon>
        <taxon>Paracoccaceae</taxon>
        <taxon>Rhodobaculum</taxon>
    </lineage>
</organism>
<evidence type="ECO:0000256" key="11">
    <source>
        <dbReference type="PROSITE-ProRule" id="PRU10144"/>
    </source>
</evidence>
<reference evidence="16" key="2">
    <citation type="journal article" date="2020" name="Microorganisms">
        <title>Osmotic Adaptation and Compatible Solute Biosynthesis of Phototrophic Bacteria as Revealed from Genome Analyses.</title>
        <authorList>
            <person name="Imhoff J.F."/>
            <person name="Rahn T."/>
            <person name="Kunzel S."/>
            <person name="Keller A."/>
            <person name="Neulinger S.C."/>
        </authorList>
    </citation>
    <scope>NUCLEOTIDE SEQUENCE</scope>
    <source>
        <strain evidence="16">LMG 28126</strain>
    </source>
</reference>
<dbReference type="InterPro" id="IPR037066">
    <property type="entry name" value="Plug_dom_sf"/>
</dbReference>
<reference evidence="16" key="1">
    <citation type="submission" date="2017-05" db="EMBL/GenBank/DDBJ databases">
        <authorList>
            <person name="Imhoff J.F."/>
            <person name="Rahn T."/>
            <person name="Kuenzel S."/>
            <person name="Neulinger S.C."/>
        </authorList>
    </citation>
    <scope>NUCLEOTIDE SEQUENCE</scope>
    <source>
        <strain evidence="16">LMG 28126</strain>
    </source>
</reference>
<evidence type="ECO:0000256" key="4">
    <source>
        <dbReference type="ARBA" id="ARBA00022452"/>
    </source>
</evidence>
<keyword evidence="7 12" id="KW-0798">TonB box</keyword>
<dbReference type="InterPro" id="IPR011276">
    <property type="entry name" value="TonB_haem/Hb_rcpt"/>
</dbReference>
<dbReference type="AlphaFoldDB" id="A0A934WHT2"/>
<evidence type="ECO:0000256" key="9">
    <source>
        <dbReference type="ARBA" id="ARBA00023237"/>
    </source>
</evidence>
<keyword evidence="4 10" id="KW-1134">Transmembrane beta strand</keyword>
<dbReference type="GO" id="GO:0015344">
    <property type="term" value="F:siderophore uptake transmembrane transporter activity"/>
    <property type="evidence" value="ECO:0007669"/>
    <property type="project" value="TreeGrafter"/>
</dbReference>
<dbReference type="InterPro" id="IPR012910">
    <property type="entry name" value="Plug_dom"/>
</dbReference>
<dbReference type="Pfam" id="PF07715">
    <property type="entry name" value="Plug"/>
    <property type="match status" value="1"/>
</dbReference>
<feature type="region of interest" description="Disordered" evidence="13">
    <location>
        <begin position="13"/>
        <end position="36"/>
    </location>
</feature>
<evidence type="ECO:0000256" key="3">
    <source>
        <dbReference type="ARBA" id="ARBA00022448"/>
    </source>
</evidence>
<evidence type="ECO:0000256" key="10">
    <source>
        <dbReference type="PROSITE-ProRule" id="PRU01360"/>
    </source>
</evidence>
<dbReference type="InterPro" id="IPR039426">
    <property type="entry name" value="TonB-dep_rcpt-like"/>
</dbReference>
<dbReference type="Gene3D" id="2.40.170.20">
    <property type="entry name" value="TonB-dependent receptor, beta-barrel domain"/>
    <property type="match status" value="1"/>
</dbReference>
<dbReference type="GO" id="GO:0044718">
    <property type="term" value="P:siderophore transmembrane transport"/>
    <property type="evidence" value="ECO:0007669"/>
    <property type="project" value="TreeGrafter"/>
</dbReference>
<dbReference type="Proteomes" id="UP000706333">
    <property type="component" value="Unassembled WGS sequence"/>
</dbReference>
<evidence type="ECO:0000256" key="5">
    <source>
        <dbReference type="ARBA" id="ARBA00022692"/>
    </source>
</evidence>
<name>A0A934WHT2_9RHOB</name>
<comment type="subcellular location">
    <subcellularLocation>
        <location evidence="1 10">Cell outer membrane</location>
        <topology evidence="1 10">Multi-pass membrane protein</topology>
    </subcellularLocation>
</comment>
<evidence type="ECO:0000256" key="7">
    <source>
        <dbReference type="ARBA" id="ARBA00023077"/>
    </source>
</evidence>
<feature type="domain" description="TonB-dependent receptor-like beta-barrel" evidence="14">
    <location>
        <begin position="283"/>
        <end position="712"/>
    </location>
</feature>
<dbReference type="CDD" id="cd01347">
    <property type="entry name" value="ligand_gated_channel"/>
    <property type="match status" value="1"/>
</dbReference>
<dbReference type="GO" id="GO:0015232">
    <property type="term" value="F:heme transmembrane transporter activity"/>
    <property type="evidence" value="ECO:0007669"/>
    <property type="project" value="InterPro"/>
</dbReference>
<evidence type="ECO:0000256" key="6">
    <source>
        <dbReference type="ARBA" id="ARBA00022729"/>
    </source>
</evidence>
<feature type="domain" description="TonB-dependent receptor plug" evidence="15">
    <location>
        <begin position="93"/>
        <end position="196"/>
    </location>
</feature>
<dbReference type="InterPro" id="IPR036942">
    <property type="entry name" value="Beta-barrel_TonB_sf"/>
</dbReference>
<dbReference type="PANTHER" id="PTHR30069">
    <property type="entry name" value="TONB-DEPENDENT OUTER MEMBRANE RECEPTOR"/>
    <property type="match status" value="1"/>
</dbReference>
<sequence>MLDCFGRVSLWQHRTSPPPPWHAPRAQPGSFRSPAIRGQPREQAMNLMTRQAAMAAGVATAALMASPAPAQEAGFVLPGLTVFGAARDARALLETPNPVSVIDSDTVLRRQPATFAEILGAEPGVTIDGGPRGVSQEINIRGFRDEQVVLRIDGGRQNFNLAHRGRFFVDPAMLRQVEVLRGGASTLFGSGAIGGVVFLETRRAEDFLAPGRTVGGEVRLGFNTQGRESLGSLALAGRFGAVDALVFGTLRPRSRDLRDGAGQPVIDSAIDSRNLMLKLGLEPDPDQRFEFSLSRYDDHGVTPPNTNVQGAPTASVNRDLDHTQLRIGWRWDPADTPLIDADVRIHANRTRVREARISDGRLDRTEFDTLGFEAVNRSDLDLGVPVRLGYGIEVLRDRQRGLRDGVPRPQTPDADQTFTAAFLQAEIDVTPALTVTPGLRWDRFETRPLADGFDDASGTELSPKLALSWRPRADTQLFASVSHSFRAPSLTERYPSGVHFSAPCFTCAPFPILITNEFAPNPGLAPERARQIDLGIRQDRADVRMPGDRLMWSANVYYADVRNYIDQQVVFLTPGSATPPPFPGVPFGAGSGTTATANVDARLWGLEAGLDYDAVRWFAGASLTLPRGRGRAGAGPLGSVPQDRLVLAGGWRPAEGVEMGARATLLAARRARDLPAGGAPTDGAQVLDIFASWQPVSGPLAGGTLVAGIDNLFDAEYRVHPSGLNSPGRTLKVTAAWRF</sequence>
<keyword evidence="5 10" id="KW-0812">Transmembrane</keyword>
<dbReference type="GO" id="GO:0009279">
    <property type="term" value="C:cell outer membrane"/>
    <property type="evidence" value="ECO:0007669"/>
    <property type="project" value="UniProtKB-SubCell"/>
</dbReference>
<dbReference type="PROSITE" id="PS52016">
    <property type="entry name" value="TONB_DEPENDENT_REC_3"/>
    <property type="match status" value="1"/>
</dbReference>
<dbReference type="Pfam" id="PF00593">
    <property type="entry name" value="TonB_dep_Rec_b-barrel"/>
    <property type="match status" value="1"/>
</dbReference>
<evidence type="ECO:0008006" key="18">
    <source>
        <dbReference type="Google" id="ProtNLM"/>
    </source>
</evidence>
<dbReference type="InterPro" id="IPR000531">
    <property type="entry name" value="Beta-barrel_TonB"/>
</dbReference>
<dbReference type="Gene3D" id="2.170.130.10">
    <property type="entry name" value="TonB-dependent receptor, plug domain"/>
    <property type="match status" value="1"/>
</dbReference>
<keyword evidence="3 10" id="KW-0813">Transport</keyword>
<evidence type="ECO:0000256" key="8">
    <source>
        <dbReference type="ARBA" id="ARBA00023136"/>
    </source>
</evidence>
<keyword evidence="17" id="KW-1185">Reference proteome</keyword>
<keyword evidence="6" id="KW-0732">Signal</keyword>
<gene>
    <name evidence="16" type="ORF">CCR87_00470</name>
</gene>
<keyword evidence="9 10" id="KW-0998">Cell outer membrane</keyword>
<dbReference type="InterPro" id="IPR010917">
    <property type="entry name" value="TonB_rcpt_CS"/>
</dbReference>
<evidence type="ECO:0000256" key="13">
    <source>
        <dbReference type="SAM" id="MobiDB-lite"/>
    </source>
</evidence>
<dbReference type="SUPFAM" id="SSF56935">
    <property type="entry name" value="Porins"/>
    <property type="match status" value="1"/>
</dbReference>
<dbReference type="PANTHER" id="PTHR30069:SF41">
    <property type="entry name" value="HEME_HEMOPEXIN UTILIZATION PROTEIN C"/>
    <property type="match status" value="1"/>
</dbReference>
<evidence type="ECO:0000313" key="16">
    <source>
        <dbReference type="EMBL" id="MBK5925843.1"/>
    </source>
</evidence>
<dbReference type="NCBIfam" id="TIGR01785">
    <property type="entry name" value="TonB-hemin"/>
    <property type="match status" value="1"/>
</dbReference>
<evidence type="ECO:0000256" key="12">
    <source>
        <dbReference type="RuleBase" id="RU003357"/>
    </source>
</evidence>
<comment type="similarity">
    <text evidence="2 10 12">Belongs to the TonB-dependent receptor family.</text>
</comment>
<protein>
    <recommendedName>
        <fullName evidence="18">Hemoglobin/transferrin/lactoferrin receptor protein</fullName>
    </recommendedName>
</protein>
<comment type="caution">
    <text evidence="16">The sequence shown here is derived from an EMBL/GenBank/DDBJ whole genome shotgun (WGS) entry which is preliminary data.</text>
</comment>
<dbReference type="PROSITE" id="PS01156">
    <property type="entry name" value="TONB_DEPENDENT_REC_2"/>
    <property type="match status" value="1"/>
</dbReference>
<evidence type="ECO:0000259" key="15">
    <source>
        <dbReference type="Pfam" id="PF07715"/>
    </source>
</evidence>
<dbReference type="EMBL" id="NHSD01000034">
    <property type="protein sequence ID" value="MBK5925843.1"/>
    <property type="molecule type" value="Genomic_DNA"/>
</dbReference>
<evidence type="ECO:0000259" key="14">
    <source>
        <dbReference type="Pfam" id="PF00593"/>
    </source>
</evidence>
<keyword evidence="8 10" id="KW-0472">Membrane</keyword>
<evidence type="ECO:0000256" key="2">
    <source>
        <dbReference type="ARBA" id="ARBA00009810"/>
    </source>
</evidence>